<evidence type="ECO:0000256" key="6">
    <source>
        <dbReference type="ARBA" id="ARBA00023102"/>
    </source>
</evidence>
<comment type="pathway">
    <text evidence="1 10">Amino-acid biosynthesis; L-histidine biosynthesis; L-histidine from 5-phospho-alpha-D-ribose 1-diphosphate: step 5/9.</text>
</comment>
<dbReference type="Proteomes" id="UP001595722">
    <property type="component" value="Unassembled WGS sequence"/>
</dbReference>
<dbReference type="InterPro" id="IPR017926">
    <property type="entry name" value="GATASE"/>
</dbReference>
<evidence type="ECO:0000313" key="12">
    <source>
        <dbReference type="EMBL" id="MFC3680528.1"/>
    </source>
</evidence>
<dbReference type="PIRSF" id="PIRSF000495">
    <property type="entry name" value="Amidotransf_hisH"/>
    <property type="match status" value="1"/>
</dbReference>
<evidence type="ECO:0000256" key="7">
    <source>
        <dbReference type="ARBA" id="ARBA00023239"/>
    </source>
</evidence>
<dbReference type="NCBIfam" id="TIGR01855">
    <property type="entry name" value="IMP_synth_hisH"/>
    <property type="match status" value="1"/>
</dbReference>
<comment type="catalytic activity">
    <reaction evidence="8 10">
        <text>5-[(5-phospho-1-deoxy-D-ribulos-1-ylimino)methylamino]-1-(5-phospho-beta-D-ribosyl)imidazole-4-carboxamide + L-glutamine = D-erythro-1-(imidazol-4-yl)glycerol 3-phosphate + 5-amino-1-(5-phospho-beta-D-ribosyl)imidazole-4-carboxamide + L-glutamate + H(+)</text>
        <dbReference type="Rhea" id="RHEA:24793"/>
        <dbReference type="ChEBI" id="CHEBI:15378"/>
        <dbReference type="ChEBI" id="CHEBI:29985"/>
        <dbReference type="ChEBI" id="CHEBI:58278"/>
        <dbReference type="ChEBI" id="CHEBI:58359"/>
        <dbReference type="ChEBI" id="CHEBI:58475"/>
        <dbReference type="ChEBI" id="CHEBI:58525"/>
        <dbReference type="EC" id="4.3.2.10"/>
    </reaction>
</comment>
<feature type="active site" evidence="10">
    <location>
        <position position="197"/>
    </location>
</feature>
<dbReference type="GO" id="GO:0016829">
    <property type="term" value="F:lyase activity"/>
    <property type="evidence" value="ECO:0007669"/>
    <property type="project" value="UniProtKB-KW"/>
</dbReference>
<keyword evidence="6 10" id="KW-0368">Histidine biosynthesis</keyword>
<feature type="active site" evidence="10">
    <location>
        <position position="199"/>
    </location>
</feature>
<dbReference type="PANTHER" id="PTHR42701">
    <property type="entry name" value="IMIDAZOLE GLYCEROL PHOSPHATE SYNTHASE SUBUNIT HISH"/>
    <property type="match status" value="1"/>
</dbReference>
<dbReference type="Pfam" id="PF00117">
    <property type="entry name" value="GATase"/>
    <property type="match status" value="1"/>
</dbReference>
<dbReference type="InterPro" id="IPR010139">
    <property type="entry name" value="Imidazole-glycPsynth_HisH"/>
</dbReference>
<evidence type="ECO:0000259" key="11">
    <source>
        <dbReference type="Pfam" id="PF00117"/>
    </source>
</evidence>
<proteinExistence type="inferred from homology"/>
<keyword evidence="13" id="KW-1185">Reference proteome</keyword>
<evidence type="ECO:0000256" key="9">
    <source>
        <dbReference type="ARBA" id="ARBA00049534"/>
    </source>
</evidence>
<dbReference type="EC" id="4.3.2.10" evidence="10"/>
<keyword evidence="3 10" id="KW-0028">Amino-acid biosynthesis</keyword>
<sequence length="219" mass="24003">MSIANGRSKICAVIDYGMGNLHSAHGALQKVAPDTQVLVTSKAEEILAADHVVLPGVGAIRDCMAEIRAQEIDQIVAEVKNTKPLLGICVGLQAMMSHSEENGGVDCLNLFDGQVKYFGDDLTENGQRLKVPHMGWNQVETLNHPLWADIADGSRFYFVHSYYVDASDKSQVKGRGFYGKSFDAALGQDNVFAVQFHPEKSHKNGLQLLQNFLNWDGQA</sequence>
<dbReference type="CDD" id="cd01748">
    <property type="entry name" value="GATase1_IGP_Synthase"/>
    <property type="match status" value="1"/>
</dbReference>
<evidence type="ECO:0000256" key="5">
    <source>
        <dbReference type="ARBA" id="ARBA00022962"/>
    </source>
</evidence>
<name>A0ABV7VU52_9GAMM</name>
<feature type="active site" description="Nucleophile" evidence="10">
    <location>
        <position position="89"/>
    </location>
</feature>
<evidence type="ECO:0000256" key="4">
    <source>
        <dbReference type="ARBA" id="ARBA00022801"/>
    </source>
</evidence>
<dbReference type="HAMAP" id="MF_00278">
    <property type="entry name" value="HisH"/>
    <property type="match status" value="1"/>
</dbReference>
<dbReference type="EMBL" id="JBHRYB010000008">
    <property type="protein sequence ID" value="MFC3680528.1"/>
    <property type="molecule type" value="Genomic_DNA"/>
</dbReference>
<dbReference type="PANTHER" id="PTHR42701:SF2">
    <property type="entry name" value="IMIDAZOLE GLYCEROL PHOSPHATE SYNTHASE SUBUNIT HISH 1"/>
    <property type="match status" value="1"/>
</dbReference>
<comment type="subunit">
    <text evidence="10">Heterodimer of HisH and HisF.</text>
</comment>
<feature type="domain" description="Glutamine amidotransferase" evidence="11">
    <location>
        <begin position="13"/>
        <end position="213"/>
    </location>
</feature>
<keyword evidence="7 10" id="KW-0456">Lyase</keyword>
<accession>A0ABV7VU52</accession>
<dbReference type="InterPro" id="IPR029062">
    <property type="entry name" value="Class_I_gatase-like"/>
</dbReference>
<dbReference type="SUPFAM" id="SSF52317">
    <property type="entry name" value="Class I glutamine amidotransferase-like"/>
    <property type="match status" value="1"/>
</dbReference>
<evidence type="ECO:0000256" key="10">
    <source>
        <dbReference type="HAMAP-Rule" id="MF_00278"/>
    </source>
</evidence>
<dbReference type="PROSITE" id="PS51273">
    <property type="entry name" value="GATASE_TYPE_1"/>
    <property type="match status" value="1"/>
</dbReference>
<evidence type="ECO:0000256" key="1">
    <source>
        <dbReference type="ARBA" id="ARBA00005091"/>
    </source>
</evidence>
<comment type="subcellular location">
    <subcellularLocation>
        <location evidence="10">Cytoplasm</location>
    </subcellularLocation>
</comment>
<protein>
    <recommendedName>
        <fullName evidence="10">Imidazole glycerol phosphate synthase subunit HisH</fullName>
        <ecNumber evidence="10">4.3.2.10</ecNumber>
    </recommendedName>
    <alternativeName>
        <fullName evidence="10">IGP synthase glutaminase subunit</fullName>
        <ecNumber evidence="10">3.5.1.2</ecNumber>
    </alternativeName>
    <alternativeName>
        <fullName evidence="10">IGP synthase subunit HisH</fullName>
    </alternativeName>
    <alternativeName>
        <fullName evidence="10">ImGP synthase subunit HisH</fullName>
        <shortName evidence="10">IGPS subunit HisH</shortName>
    </alternativeName>
</protein>
<reference evidence="13" key="1">
    <citation type="journal article" date="2019" name="Int. J. Syst. Evol. Microbiol.">
        <title>The Global Catalogue of Microorganisms (GCM) 10K type strain sequencing project: providing services to taxonomists for standard genome sequencing and annotation.</title>
        <authorList>
            <consortium name="The Broad Institute Genomics Platform"/>
            <consortium name="The Broad Institute Genome Sequencing Center for Infectious Disease"/>
            <person name="Wu L."/>
            <person name="Ma J."/>
        </authorList>
    </citation>
    <scope>NUCLEOTIDE SEQUENCE [LARGE SCALE GENOMIC DNA]</scope>
    <source>
        <strain evidence="13">KCTC 42424</strain>
    </source>
</reference>
<evidence type="ECO:0000313" key="13">
    <source>
        <dbReference type="Proteomes" id="UP001595722"/>
    </source>
</evidence>
<evidence type="ECO:0000256" key="2">
    <source>
        <dbReference type="ARBA" id="ARBA00022490"/>
    </source>
</evidence>
<evidence type="ECO:0000256" key="8">
    <source>
        <dbReference type="ARBA" id="ARBA00047838"/>
    </source>
</evidence>
<comment type="function">
    <text evidence="10">IGPS catalyzes the conversion of PRFAR and glutamine to IGP, AICAR and glutamate. The HisH subunit catalyzes the hydrolysis of glutamine to glutamate and ammonia as part of the synthesis of IGP and AICAR. The resulting ammonia molecule is channeled to the active site of HisF.</text>
</comment>
<dbReference type="RefSeq" id="WP_376866515.1">
    <property type="nucleotide sequence ID" value="NZ_JBHRYB010000008.1"/>
</dbReference>
<dbReference type="EC" id="3.5.1.2" evidence="10"/>
<comment type="catalytic activity">
    <reaction evidence="9 10">
        <text>L-glutamine + H2O = L-glutamate + NH4(+)</text>
        <dbReference type="Rhea" id="RHEA:15889"/>
        <dbReference type="ChEBI" id="CHEBI:15377"/>
        <dbReference type="ChEBI" id="CHEBI:28938"/>
        <dbReference type="ChEBI" id="CHEBI:29985"/>
        <dbReference type="ChEBI" id="CHEBI:58359"/>
        <dbReference type="EC" id="3.5.1.2"/>
    </reaction>
</comment>
<keyword evidence="2 10" id="KW-0963">Cytoplasm</keyword>
<dbReference type="Gene3D" id="3.40.50.880">
    <property type="match status" value="1"/>
</dbReference>
<keyword evidence="5 10" id="KW-0315">Glutamine amidotransferase</keyword>
<comment type="caution">
    <text evidence="12">The sequence shown here is derived from an EMBL/GenBank/DDBJ whole genome shotgun (WGS) entry which is preliminary data.</text>
</comment>
<organism evidence="12 13">
    <name type="scientific">Bacterioplanoides pacificum</name>
    <dbReference type="NCBI Taxonomy" id="1171596"/>
    <lineage>
        <taxon>Bacteria</taxon>
        <taxon>Pseudomonadati</taxon>
        <taxon>Pseudomonadota</taxon>
        <taxon>Gammaproteobacteria</taxon>
        <taxon>Oceanospirillales</taxon>
        <taxon>Oceanospirillaceae</taxon>
        <taxon>Bacterioplanoides</taxon>
    </lineage>
</organism>
<evidence type="ECO:0000256" key="3">
    <source>
        <dbReference type="ARBA" id="ARBA00022605"/>
    </source>
</evidence>
<keyword evidence="4 10" id="KW-0378">Hydrolase</keyword>
<gene>
    <name evidence="10 12" type="primary">hisH</name>
    <name evidence="12" type="ORF">ACFOMG_10515</name>
</gene>